<evidence type="ECO:0000256" key="1">
    <source>
        <dbReference type="SAM" id="MobiDB-lite"/>
    </source>
</evidence>
<reference evidence="2 3" key="1">
    <citation type="submission" date="2016-09" db="EMBL/GenBank/DDBJ databases">
        <title>Extensive genetic diversity and differential bi-allelic expression allows diatom success in the polar Southern Ocean.</title>
        <authorList>
            <consortium name="DOE Joint Genome Institute"/>
            <person name="Mock T."/>
            <person name="Otillar R.P."/>
            <person name="Strauss J."/>
            <person name="Dupont C."/>
            <person name="Frickenhaus S."/>
            <person name="Maumus F."/>
            <person name="Mcmullan M."/>
            <person name="Sanges R."/>
            <person name="Schmutz J."/>
            <person name="Toseland A."/>
            <person name="Valas R."/>
            <person name="Veluchamy A."/>
            <person name="Ward B.J."/>
            <person name="Allen A."/>
            <person name="Barry K."/>
            <person name="Falciatore A."/>
            <person name="Ferrante M."/>
            <person name="Fortunato A.E."/>
            <person name="Gloeckner G."/>
            <person name="Gruber A."/>
            <person name="Hipkin R."/>
            <person name="Janech M."/>
            <person name="Kroth P."/>
            <person name="Leese F."/>
            <person name="Lindquist E."/>
            <person name="Lyon B.R."/>
            <person name="Martin J."/>
            <person name="Mayer C."/>
            <person name="Parker M."/>
            <person name="Quesneville H."/>
            <person name="Raymond J."/>
            <person name="Uhlig C."/>
            <person name="Valentin K.U."/>
            <person name="Worden A.Z."/>
            <person name="Armbrust E.V."/>
            <person name="Bowler C."/>
            <person name="Green B."/>
            <person name="Moulton V."/>
            <person name="Van Oosterhout C."/>
            <person name="Grigoriev I."/>
        </authorList>
    </citation>
    <scope>NUCLEOTIDE SEQUENCE [LARGE SCALE GENOMIC DNA]</scope>
    <source>
        <strain evidence="2 3">CCMP1102</strain>
    </source>
</reference>
<name>A0A1E7FM23_9STRA</name>
<evidence type="ECO:0000313" key="2">
    <source>
        <dbReference type="EMBL" id="OEU19222.1"/>
    </source>
</evidence>
<dbReference type="KEGG" id="fcy:FRACYDRAFT_235268"/>
<feature type="region of interest" description="Disordered" evidence="1">
    <location>
        <begin position="1"/>
        <end position="24"/>
    </location>
</feature>
<feature type="region of interest" description="Disordered" evidence="1">
    <location>
        <begin position="96"/>
        <end position="130"/>
    </location>
</feature>
<evidence type="ECO:0000313" key="3">
    <source>
        <dbReference type="Proteomes" id="UP000095751"/>
    </source>
</evidence>
<keyword evidence="3" id="KW-1185">Reference proteome</keyword>
<dbReference type="EMBL" id="KV784355">
    <property type="protein sequence ID" value="OEU19222.1"/>
    <property type="molecule type" value="Genomic_DNA"/>
</dbReference>
<protein>
    <submittedName>
        <fullName evidence="2">Uncharacterized protein</fullName>
    </submittedName>
</protein>
<accession>A0A1E7FM23</accession>
<feature type="compositionally biased region" description="Acidic residues" evidence="1">
    <location>
        <begin position="102"/>
        <end position="116"/>
    </location>
</feature>
<dbReference type="AlphaFoldDB" id="A0A1E7FM23"/>
<sequence>MMLCKEEQEQEQEYDQEYDQEQEQGDYYYRNNNASSSNSTTNMNHNYDKVDIPIGMDPIDARIAIKILWEADQTYRSVLHDLTNYEQTSQTKTIYNSKLDKDEEDYETETETEIETDVNKEGAASASASSLSRKRIIRQGDYDNKMDVIRYPLNCF</sequence>
<dbReference type="Proteomes" id="UP000095751">
    <property type="component" value="Unassembled WGS sequence"/>
</dbReference>
<gene>
    <name evidence="2" type="ORF">FRACYDRAFT_235268</name>
</gene>
<feature type="compositionally biased region" description="Acidic residues" evidence="1">
    <location>
        <begin position="8"/>
        <end position="24"/>
    </location>
</feature>
<dbReference type="OrthoDB" id="57070at2759"/>
<dbReference type="InParanoid" id="A0A1E7FM23"/>
<organism evidence="2 3">
    <name type="scientific">Fragilariopsis cylindrus CCMP1102</name>
    <dbReference type="NCBI Taxonomy" id="635003"/>
    <lineage>
        <taxon>Eukaryota</taxon>
        <taxon>Sar</taxon>
        <taxon>Stramenopiles</taxon>
        <taxon>Ochrophyta</taxon>
        <taxon>Bacillariophyta</taxon>
        <taxon>Bacillariophyceae</taxon>
        <taxon>Bacillariophycidae</taxon>
        <taxon>Bacillariales</taxon>
        <taxon>Bacillariaceae</taxon>
        <taxon>Fragilariopsis</taxon>
    </lineage>
</organism>
<proteinExistence type="predicted"/>